<organism evidence="1 2">
    <name type="scientific">Botryobasidium botryosum (strain FD-172 SS1)</name>
    <dbReference type="NCBI Taxonomy" id="930990"/>
    <lineage>
        <taxon>Eukaryota</taxon>
        <taxon>Fungi</taxon>
        <taxon>Dikarya</taxon>
        <taxon>Basidiomycota</taxon>
        <taxon>Agaricomycotina</taxon>
        <taxon>Agaricomycetes</taxon>
        <taxon>Cantharellales</taxon>
        <taxon>Botryobasidiaceae</taxon>
        <taxon>Botryobasidium</taxon>
    </lineage>
</organism>
<dbReference type="HOGENOM" id="CLU_2605700_0_0_1"/>
<name>A0A067M628_BOTB1</name>
<keyword evidence="2" id="KW-1185">Reference proteome</keyword>
<accession>A0A067M628</accession>
<dbReference type="AlphaFoldDB" id="A0A067M628"/>
<reference evidence="2" key="1">
    <citation type="journal article" date="2014" name="Proc. Natl. Acad. Sci. U.S.A.">
        <title>Extensive sampling of basidiomycete genomes demonstrates inadequacy of the white-rot/brown-rot paradigm for wood decay fungi.</title>
        <authorList>
            <person name="Riley R."/>
            <person name="Salamov A.A."/>
            <person name="Brown D.W."/>
            <person name="Nagy L.G."/>
            <person name="Floudas D."/>
            <person name="Held B.W."/>
            <person name="Levasseur A."/>
            <person name="Lombard V."/>
            <person name="Morin E."/>
            <person name="Otillar R."/>
            <person name="Lindquist E.A."/>
            <person name="Sun H."/>
            <person name="LaButti K.M."/>
            <person name="Schmutz J."/>
            <person name="Jabbour D."/>
            <person name="Luo H."/>
            <person name="Baker S.E."/>
            <person name="Pisabarro A.G."/>
            <person name="Walton J.D."/>
            <person name="Blanchette R.A."/>
            <person name="Henrissat B."/>
            <person name="Martin F."/>
            <person name="Cullen D."/>
            <person name="Hibbett D.S."/>
            <person name="Grigoriev I.V."/>
        </authorList>
    </citation>
    <scope>NUCLEOTIDE SEQUENCE [LARGE SCALE GENOMIC DNA]</scope>
    <source>
        <strain evidence="2">FD-172 SS1</strain>
    </source>
</reference>
<dbReference type="Proteomes" id="UP000027195">
    <property type="component" value="Unassembled WGS sequence"/>
</dbReference>
<sequence length="79" mass="8666">MILLGRYRVASRRQEGAARWRARAGAFGLLSAPGAVPRTTRRLSSVLVSRHQLRSGGAWRDINELVESASLVIAQYSST</sequence>
<evidence type="ECO:0000313" key="1">
    <source>
        <dbReference type="EMBL" id="KDQ07041.1"/>
    </source>
</evidence>
<gene>
    <name evidence="1" type="ORF">BOTBODRAFT_226934</name>
</gene>
<evidence type="ECO:0000313" key="2">
    <source>
        <dbReference type="Proteomes" id="UP000027195"/>
    </source>
</evidence>
<dbReference type="EMBL" id="KL198116">
    <property type="protein sequence ID" value="KDQ07041.1"/>
    <property type="molecule type" value="Genomic_DNA"/>
</dbReference>
<dbReference type="InParanoid" id="A0A067M628"/>
<proteinExistence type="predicted"/>
<protein>
    <submittedName>
        <fullName evidence="1">Uncharacterized protein</fullName>
    </submittedName>
</protein>